<sequence>MPRKPARQFWMQCGKTRRGFVRRLAVLVWTAKPDRTARSCLLLALAFLPTYARAEPIETEHLFAFTIGSDVGDVGERELEGSVTGRFSKRTGTYDAGSGTISAEFVPLPNLRTEFTGVVNSYDISGVSGFADQRYTAFGGMSADVRYRLLDRASAPFGFAIGAEPHWNRSDDITGERVGQYGVDFVAAADWEIIQDRLVAAFNLLYQPDTTRSQLTGTWSQESTAGIAMGLMAQVRSGIFVGGEARYLRQYDGFGPDTLAGQGFFVGPTIYFKLSERAWITAAWSAQVAGHATAIAGSLDLVNFERQQARLLFGVNF</sequence>
<protein>
    <recommendedName>
        <fullName evidence="3">MetA-pathway of phenol degradation</fullName>
    </recommendedName>
</protein>
<reference evidence="2" key="1">
    <citation type="submission" date="2016-10" db="EMBL/GenBank/DDBJ databases">
        <authorList>
            <person name="Varghese N."/>
            <person name="Submissions S."/>
        </authorList>
    </citation>
    <scope>NUCLEOTIDE SEQUENCE [LARGE SCALE GENOMIC DNA]</scope>
    <source>
        <strain evidence="2">GAS369</strain>
    </source>
</reference>
<dbReference type="EMBL" id="LT629750">
    <property type="protein sequence ID" value="SDS73475.1"/>
    <property type="molecule type" value="Genomic_DNA"/>
</dbReference>
<accession>A0A1H1ULX2</accession>
<name>A0A1H1ULX2_9BRAD</name>
<dbReference type="Proteomes" id="UP000243904">
    <property type="component" value="Chromosome I"/>
</dbReference>
<evidence type="ECO:0008006" key="3">
    <source>
        <dbReference type="Google" id="ProtNLM"/>
    </source>
</evidence>
<organism evidence="1 2">
    <name type="scientific">Bradyrhizobium canariense</name>
    <dbReference type="NCBI Taxonomy" id="255045"/>
    <lineage>
        <taxon>Bacteria</taxon>
        <taxon>Pseudomonadati</taxon>
        <taxon>Pseudomonadota</taxon>
        <taxon>Alphaproteobacteria</taxon>
        <taxon>Hyphomicrobiales</taxon>
        <taxon>Nitrobacteraceae</taxon>
        <taxon>Bradyrhizobium</taxon>
    </lineage>
</organism>
<proteinExistence type="predicted"/>
<evidence type="ECO:0000313" key="2">
    <source>
        <dbReference type="Proteomes" id="UP000243904"/>
    </source>
</evidence>
<gene>
    <name evidence="1" type="ORF">SAMN05444158_3014</name>
</gene>
<evidence type="ECO:0000313" key="1">
    <source>
        <dbReference type="EMBL" id="SDS73475.1"/>
    </source>
</evidence>
<dbReference type="AlphaFoldDB" id="A0A1H1ULX2"/>
<keyword evidence="2" id="KW-1185">Reference proteome</keyword>